<dbReference type="Proteomes" id="UP000280708">
    <property type="component" value="Chromosome"/>
</dbReference>
<organism evidence="1 2">
    <name type="scientific">Sphingobium yanoikuyae</name>
    <name type="common">Sphingomonas yanoikuyae</name>
    <dbReference type="NCBI Taxonomy" id="13690"/>
    <lineage>
        <taxon>Bacteria</taxon>
        <taxon>Pseudomonadati</taxon>
        <taxon>Pseudomonadota</taxon>
        <taxon>Alphaproteobacteria</taxon>
        <taxon>Sphingomonadales</taxon>
        <taxon>Sphingomonadaceae</taxon>
        <taxon>Sphingobium</taxon>
    </lineage>
</organism>
<name>A0A3G2UVQ1_SPHYA</name>
<sequence length="318" mass="33187">MAAIGVPSLKATGIPEDVTRPKRWRDAVLKDVPNDGVRFLFDTAFPWCYPGGDPVGRPAAGNPADGAIIYDMTEHANGVFDQRVSSGGALASYAGGGFDLTGSTNPLAGGSGTTISTKGVLIPASVLADIHGAFSGASQQYLIAMYVKLATKANMNNAEAGIVTIASDDAYNAAPSLMNLCFQLGDANVGKIQARRQTGAGTVESTMIVQAHDDDFATVCQLAVWRNAAGQGLLLRSLTSGQPAKTATAAVGANNTQDFSAKKFGMGRTGAFSTNNNNLFNGFRLYRGFVENLARSGRDPLTLLNADYERVKARGAIA</sequence>
<dbReference type="EMBL" id="CP033230">
    <property type="protein sequence ID" value="AYO78308.1"/>
    <property type="molecule type" value="Genomic_DNA"/>
</dbReference>
<evidence type="ECO:0000313" key="1">
    <source>
        <dbReference type="EMBL" id="AYO78308.1"/>
    </source>
</evidence>
<dbReference type="RefSeq" id="WP_122129815.1">
    <property type="nucleotide sequence ID" value="NZ_CP033230.1"/>
</dbReference>
<evidence type="ECO:0000313" key="2">
    <source>
        <dbReference type="Proteomes" id="UP000280708"/>
    </source>
</evidence>
<dbReference type="AlphaFoldDB" id="A0A3G2UVQ1"/>
<protein>
    <submittedName>
        <fullName evidence="1">Uncharacterized protein</fullName>
    </submittedName>
</protein>
<reference evidence="1 2" key="1">
    <citation type="submission" date="2018-10" db="EMBL/GenBank/DDBJ databases">
        <title>Characterization and genome analysis of a novel bacterium Sphingobium yanoikuyae SJTF8 capable of degrading PAHs.</title>
        <authorList>
            <person name="Yin C."/>
            <person name="Xiong W."/>
            <person name="Liang R."/>
        </authorList>
    </citation>
    <scope>NUCLEOTIDE SEQUENCE [LARGE SCALE GENOMIC DNA]</scope>
    <source>
        <strain evidence="1 2">SJTF8</strain>
    </source>
</reference>
<gene>
    <name evidence="1" type="ORF">EBF16_16285</name>
</gene>
<accession>A0A3G2UVQ1</accession>
<proteinExistence type="predicted"/>